<organism evidence="2 3">
    <name type="scientific">Cyclotella cryptica</name>
    <dbReference type="NCBI Taxonomy" id="29204"/>
    <lineage>
        <taxon>Eukaryota</taxon>
        <taxon>Sar</taxon>
        <taxon>Stramenopiles</taxon>
        <taxon>Ochrophyta</taxon>
        <taxon>Bacillariophyta</taxon>
        <taxon>Coscinodiscophyceae</taxon>
        <taxon>Thalassiosirophycidae</taxon>
        <taxon>Stephanodiscales</taxon>
        <taxon>Stephanodiscaceae</taxon>
        <taxon>Cyclotella</taxon>
    </lineage>
</organism>
<sequence length="191" mass="21279">MVAKLSLSLFSATMMAILIGPGNCFMAPSRTSRRPTVISSSIMIKASIEDLAQKEFQLEELEDREECETEVWLNQDGSVTLGKTNGPQVKDYSGDWHLIETALEEDRPFRMRLTRVYDAGSHSGPNQMGDFTYKVTREFHGNVQMIGESISVTGKTHGLDERDMLDAEVGYFTIIDAVASEGIEGLKQYSE</sequence>
<dbReference type="EMBL" id="JABMIG020000285">
    <property type="protein sequence ID" value="KAL3782477.1"/>
    <property type="molecule type" value="Genomic_DNA"/>
</dbReference>
<comment type="caution">
    <text evidence="2">The sequence shown here is derived from an EMBL/GenBank/DDBJ whole genome shotgun (WGS) entry which is preliminary data.</text>
</comment>
<feature type="chain" id="PRO_5044884693" evidence="1">
    <location>
        <begin position="25"/>
        <end position="191"/>
    </location>
</feature>
<keyword evidence="3" id="KW-1185">Reference proteome</keyword>
<evidence type="ECO:0000256" key="1">
    <source>
        <dbReference type="SAM" id="SignalP"/>
    </source>
</evidence>
<dbReference type="Proteomes" id="UP001516023">
    <property type="component" value="Unassembled WGS sequence"/>
</dbReference>
<gene>
    <name evidence="2" type="ORF">HJC23_002228</name>
</gene>
<protein>
    <submittedName>
        <fullName evidence="2">Uncharacterized protein</fullName>
    </submittedName>
</protein>
<name>A0ABD3P408_9STRA</name>
<evidence type="ECO:0000313" key="3">
    <source>
        <dbReference type="Proteomes" id="UP001516023"/>
    </source>
</evidence>
<proteinExistence type="predicted"/>
<accession>A0ABD3P408</accession>
<evidence type="ECO:0000313" key="2">
    <source>
        <dbReference type="EMBL" id="KAL3782477.1"/>
    </source>
</evidence>
<feature type="signal peptide" evidence="1">
    <location>
        <begin position="1"/>
        <end position="24"/>
    </location>
</feature>
<dbReference type="AlphaFoldDB" id="A0ABD3P408"/>
<reference evidence="2 3" key="1">
    <citation type="journal article" date="2020" name="G3 (Bethesda)">
        <title>Improved Reference Genome for Cyclotella cryptica CCMP332, a Model for Cell Wall Morphogenesis, Salinity Adaptation, and Lipid Production in Diatoms (Bacillariophyta).</title>
        <authorList>
            <person name="Roberts W.R."/>
            <person name="Downey K.M."/>
            <person name="Ruck E.C."/>
            <person name="Traller J.C."/>
            <person name="Alverson A.J."/>
        </authorList>
    </citation>
    <scope>NUCLEOTIDE SEQUENCE [LARGE SCALE GENOMIC DNA]</scope>
    <source>
        <strain evidence="2 3">CCMP332</strain>
    </source>
</reference>
<keyword evidence="1" id="KW-0732">Signal</keyword>